<keyword evidence="3" id="KW-1185">Reference proteome</keyword>
<gene>
    <name evidence="2" type="ORF">CYLTODRAFT_226100</name>
</gene>
<sequence>MAGQKSYGKVHGHCVREPLPPRNALDRAWLWRIYYAGMLLMIAFAYFWLQALPWVPIRCQASVVVAQTRVLDDPNNDPYTRENFALRAAGAKIIPTLTSPTWNLGLLSFKDSFLLNHYNIIPYHMSAIPASSSILSGDPGSSCWSWFPDSGW</sequence>
<reference evidence="2 3" key="1">
    <citation type="journal article" date="2015" name="Fungal Genet. Biol.">
        <title>Evolution of novel wood decay mechanisms in Agaricales revealed by the genome sequences of Fistulina hepatica and Cylindrobasidium torrendii.</title>
        <authorList>
            <person name="Floudas D."/>
            <person name="Held B.W."/>
            <person name="Riley R."/>
            <person name="Nagy L.G."/>
            <person name="Koehler G."/>
            <person name="Ransdell A.S."/>
            <person name="Younus H."/>
            <person name="Chow J."/>
            <person name="Chiniquy J."/>
            <person name="Lipzen A."/>
            <person name="Tritt A."/>
            <person name="Sun H."/>
            <person name="Haridas S."/>
            <person name="LaButti K."/>
            <person name="Ohm R.A."/>
            <person name="Kues U."/>
            <person name="Blanchette R.A."/>
            <person name="Grigoriev I.V."/>
            <person name="Minto R.E."/>
            <person name="Hibbett D.S."/>
        </authorList>
    </citation>
    <scope>NUCLEOTIDE SEQUENCE [LARGE SCALE GENOMIC DNA]</scope>
    <source>
        <strain evidence="2 3">FP15055 ss-10</strain>
    </source>
</reference>
<name>A0A0D7AVT9_9AGAR</name>
<dbReference type="EMBL" id="KN880956">
    <property type="protein sequence ID" value="KIY61391.1"/>
    <property type="molecule type" value="Genomic_DNA"/>
</dbReference>
<proteinExistence type="predicted"/>
<evidence type="ECO:0000313" key="3">
    <source>
        <dbReference type="Proteomes" id="UP000054007"/>
    </source>
</evidence>
<keyword evidence="1" id="KW-0472">Membrane</keyword>
<organism evidence="2 3">
    <name type="scientific">Cylindrobasidium torrendii FP15055 ss-10</name>
    <dbReference type="NCBI Taxonomy" id="1314674"/>
    <lineage>
        <taxon>Eukaryota</taxon>
        <taxon>Fungi</taxon>
        <taxon>Dikarya</taxon>
        <taxon>Basidiomycota</taxon>
        <taxon>Agaricomycotina</taxon>
        <taxon>Agaricomycetes</taxon>
        <taxon>Agaricomycetidae</taxon>
        <taxon>Agaricales</taxon>
        <taxon>Marasmiineae</taxon>
        <taxon>Physalacriaceae</taxon>
        <taxon>Cylindrobasidium</taxon>
    </lineage>
</organism>
<evidence type="ECO:0000256" key="1">
    <source>
        <dbReference type="SAM" id="Phobius"/>
    </source>
</evidence>
<dbReference type="OrthoDB" id="342281at2759"/>
<protein>
    <submittedName>
        <fullName evidence="2">Uncharacterized protein</fullName>
    </submittedName>
</protein>
<evidence type="ECO:0000313" key="2">
    <source>
        <dbReference type="EMBL" id="KIY61391.1"/>
    </source>
</evidence>
<keyword evidence="1" id="KW-1133">Transmembrane helix</keyword>
<accession>A0A0D7AVT9</accession>
<dbReference type="AlphaFoldDB" id="A0A0D7AVT9"/>
<keyword evidence="1" id="KW-0812">Transmembrane</keyword>
<dbReference type="Gene3D" id="2.60.120.260">
    <property type="entry name" value="Galactose-binding domain-like"/>
    <property type="match status" value="1"/>
</dbReference>
<feature type="transmembrane region" description="Helical" evidence="1">
    <location>
        <begin position="29"/>
        <end position="49"/>
    </location>
</feature>
<dbReference type="Proteomes" id="UP000054007">
    <property type="component" value="Unassembled WGS sequence"/>
</dbReference>